<evidence type="ECO:0000313" key="1">
    <source>
        <dbReference type="EMBL" id="MBB3930793.1"/>
    </source>
</evidence>
<comment type="caution">
    <text evidence="1">The sequence shown here is derived from an EMBL/GenBank/DDBJ whole genome shotgun (WGS) entry which is preliminary data.</text>
</comment>
<gene>
    <name evidence="1" type="ORF">GGR25_001832</name>
</gene>
<evidence type="ECO:0000313" key="2">
    <source>
        <dbReference type="Proteomes" id="UP000553963"/>
    </source>
</evidence>
<dbReference type="EMBL" id="JACIDS010000002">
    <property type="protein sequence ID" value="MBB3930793.1"/>
    <property type="molecule type" value="Genomic_DNA"/>
</dbReference>
<dbReference type="RefSeq" id="WP_183398415.1">
    <property type="nucleotide sequence ID" value="NZ_JACIDS010000002.1"/>
</dbReference>
<reference evidence="1 2" key="1">
    <citation type="submission" date="2020-08" db="EMBL/GenBank/DDBJ databases">
        <title>Genomic Encyclopedia of Type Strains, Phase IV (KMG-IV): sequencing the most valuable type-strain genomes for metagenomic binning, comparative biology and taxonomic classification.</title>
        <authorList>
            <person name="Goeker M."/>
        </authorList>
    </citation>
    <scope>NUCLEOTIDE SEQUENCE [LARGE SCALE GENOMIC DNA]</scope>
    <source>
        <strain evidence="1 2">DSM 25966</strain>
    </source>
</reference>
<sequence length="60" mass="6859">MTIIGIYRALIAWAARPVLTHDNENELWRMSAHDLADLPIGHEPIDTKSAFEAERRDRCA</sequence>
<dbReference type="AlphaFoldDB" id="A0A840ANF7"/>
<protein>
    <submittedName>
        <fullName evidence="1">Uncharacterized protein YjiS (DUF1127 family)</fullName>
    </submittedName>
</protein>
<name>A0A840ANF7_9HYPH</name>
<proteinExistence type="predicted"/>
<dbReference type="Proteomes" id="UP000553963">
    <property type="component" value="Unassembled WGS sequence"/>
</dbReference>
<keyword evidence="2" id="KW-1185">Reference proteome</keyword>
<accession>A0A840ANF7</accession>
<organism evidence="1 2">
    <name type="scientific">Kaistia hirudinis</name>
    <dbReference type="NCBI Taxonomy" id="1293440"/>
    <lineage>
        <taxon>Bacteria</taxon>
        <taxon>Pseudomonadati</taxon>
        <taxon>Pseudomonadota</taxon>
        <taxon>Alphaproteobacteria</taxon>
        <taxon>Hyphomicrobiales</taxon>
        <taxon>Kaistiaceae</taxon>
        <taxon>Kaistia</taxon>
    </lineage>
</organism>